<dbReference type="InterPro" id="IPR052775">
    <property type="entry name" value="IUN_hydrolase"/>
</dbReference>
<dbReference type="InterPro" id="IPR001910">
    <property type="entry name" value="Inosine/uridine_hydrolase_dom"/>
</dbReference>
<gene>
    <name evidence="3" type="primary">URH2</name>
    <name evidence="3" type="ORF">CDAR_502781</name>
</gene>
<keyword evidence="4" id="KW-1185">Reference proteome</keyword>
<dbReference type="InterPro" id="IPR036452">
    <property type="entry name" value="Ribo_hydro-like"/>
</dbReference>
<sequence>MGSVEKLVIDTDCGVDDAMAIMLALSSNKRCDVIGITCTFGNTPLDNACNNVKRVLTICNRKEIPVYRGSSRPLVKEYLKRDTAYHSFDGLGTVAQEFSTGDIPESEVPAAVALIELSKKHQGEITLIPLGPLTNIALAHRIDPDFTRRLKSIMCMGGNYKGIGNHTETAEFNFFCDPYSADIVMGEALCPVKLVPWETCLEHGIPFGTYENLTEVPTVKGHFYKRISCKMIERAQARGRDFCTDCDLLAVVAALYPECIKQTVTSSLAVETGGTYTEGLVIRLLPHKSPIANERNPVQIVTEFHMDFLNKLRFAMLQEEQINM</sequence>
<organism evidence="3 4">
    <name type="scientific">Caerostris darwini</name>
    <dbReference type="NCBI Taxonomy" id="1538125"/>
    <lineage>
        <taxon>Eukaryota</taxon>
        <taxon>Metazoa</taxon>
        <taxon>Ecdysozoa</taxon>
        <taxon>Arthropoda</taxon>
        <taxon>Chelicerata</taxon>
        <taxon>Arachnida</taxon>
        <taxon>Araneae</taxon>
        <taxon>Araneomorphae</taxon>
        <taxon>Entelegynae</taxon>
        <taxon>Araneoidea</taxon>
        <taxon>Araneidae</taxon>
        <taxon>Caerostris</taxon>
    </lineage>
</organism>
<protein>
    <submittedName>
        <fullName evidence="3">Probable uridine nucleosidase 2</fullName>
    </submittedName>
</protein>
<evidence type="ECO:0000256" key="1">
    <source>
        <dbReference type="ARBA" id="ARBA00009176"/>
    </source>
</evidence>
<comment type="caution">
    <text evidence="3">The sequence shown here is derived from an EMBL/GenBank/DDBJ whole genome shotgun (WGS) entry which is preliminary data.</text>
</comment>
<feature type="domain" description="Inosine/uridine-preferring nucleoside hydrolase" evidence="2">
    <location>
        <begin position="7"/>
        <end position="307"/>
    </location>
</feature>
<dbReference type="Gene3D" id="3.90.245.10">
    <property type="entry name" value="Ribonucleoside hydrolase-like"/>
    <property type="match status" value="1"/>
</dbReference>
<dbReference type="SUPFAM" id="SSF53590">
    <property type="entry name" value="Nucleoside hydrolase"/>
    <property type="match status" value="1"/>
</dbReference>
<dbReference type="Pfam" id="PF01156">
    <property type="entry name" value="IU_nuc_hydro"/>
    <property type="match status" value="1"/>
</dbReference>
<name>A0AAV4QB98_9ARAC</name>
<accession>A0AAV4QB98</accession>
<dbReference type="AlphaFoldDB" id="A0AAV4QB98"/>
<evidence type="ECO:0000313" key="3">
    <source>
        <dbReference type="EMBL" id="GIY06562.1"/>
    </source>
</evidence>
<dbReference type="GO" id="GO:0016799">
    <property type="term" value="F:hydrolase activity, hydrolyzing N-glycosyl compounds"/>
    <property type="evidence" value="ECO:0007669"/>
    <property type="project" value="InterPro"/>
</dbReference>
<evidence type="ECO:0000313" key="4">
    <source>
        <dbReference type="Proteomes" id="UP001054837"/>
    </source>
</evidence>
<dbReference type="PANTHER" id="PTHR46190">
    <property type="entry name" value="SI:CH211-201H21.5-RELATED"/>
    <property type="match status" value="1"/>
</dbReference>
<proteinExistence type="inferred from homology"/>
<reference evidence="3 4" key="1">
    <citation type="submission" date="2021-06" db="EMBL/GenBank/DDBJ databases">
        <title>Caerostris darwini draft genome.</title>
        <authorList>
            <person name="Kono N."/>
            <person name="Arakawa K."/>
        </authorList>
    </citation>
    <scope>NUCLEOTIDE SEQUENCE [LARGE SCALE GENOMIC DNA]</scope>
</reference>
<dbReference type="EMBL" id="BPLQ01004230">
    <property type="protein sequence ID" value="GIY06562.1"/>
    <property type="molecule type" value="Genomic_DNA"/>
</dbReference>
<dbReference type="Proteomes" id="UP001054837">
    <property type="component" value="Unassembled WGS sequence"/>
</dbReference>
<evidence type="ECO:0000259" key="2">
    <source>
        <dbReference type="Pfam" id="PF01156"/>
    </source>
</evidence>
<dbReference type="PANTHER" id="PTHR46190:SF1">
    <property type="entry name" value="SI:CH211-201H21.5"/>
    <property type="match status" value="1"/>
</dbReference>
<comment type="similarity">
    <text evidence="1">Belongs to the IUNH family.</text>
</comment>